<keyword evidence="3 6" id="KW-0812">Transmembrane</keyword>
<gene>
    <name evidence="7" type="ORF">PPNSA23_33820</name>
</gene>
<keyword evidence="8" id="KW-1185">Reference proteome</keyword>
<dbReference type="EMBL" id="BAAFZP010000001">
    <property type="protein sequence ID" value="GAB1583439.1"/>
    <property type="molecule type" value="Genomic_DNA"/>
</dbReference>
<feature type="transmembrane region" description="Helical" evidence="6">
    <location>
        <begin position="149"/>
        <end position="167"/>
    </location>
</feature>
<proteinExistence type="inferred from homology"/>
<keyword evidence="5 6" id="KW-0472">Membrane</keyword>
<evidence type="ECO:0000256" key="4">
    <source>
        <dbReference type="ARBA" id="ARBA00022989"/>
    </source>
</evidence>
<protein>
    <submittedName>
        <fullName evidence="7">Bax inhibitor-1/YccA family protein</fullName>
    </submittedName>
</protein>
<organism evidence="7 8">
    <name type="scientific">Phyllobacterium phragmitis</name>
    <dbReference type="NCBI Taxonomy" id="2670329"/>
    <lineage>
        <taxon>Bacteria</taxon>
        <taxon>Pseudomonadati</taxon>
        <taxon>Pseudomonadota</taxon>
        <taxon>Alphaproteobacteria</taxon>
        <taxon>Hyphomicrobiales</taxon>
        <taxon>Phyllobacteriaceae</taxon>
        <taxon>Phyllobacterium</taxon>
    </lineage>
</organism>
<dbReference type="InterPro" id="IPR006214">
    <property type="entry name" value="Bax_inhibitor_1-related"/>
</dbReference>
<dbReference type="Pfam" id="PF01027">
    <property type="entry name" value="Bax1-I"/>
    <property type="match status" value="1"/>
</dbReference>
<evidence type="ECO:0000256" key="5">
    <source>
        <dbReference type="ARBA" id="ARBA00023136"/>
    </source>
</evidence>
<evidence type="ECO:0000256" key="6">
    <source>
        <dbReference type="RuleBase" id="RU004379"/>
    </source>
</evidence>
<feature type="transmembrane region" description="Helical" evidence="6">
    <location>
        <begin position="173"/>
        <end position="190"/>
    </location>
</feature>
<comment type="subcellular location">
    <subcellularLocation>
        <location evidence="1">Membrane</location>
        <topology evidence="1">Multi-pass membrane protein</topology>
    </subcellularLocation>
</comment>
<accession>A0ABQ0H3F3</accession>
<dbReference type="Proteomes" id="UP001628091">
    <property type="component" value="Unassembled WGS sequence"/>
</dbReference>
<reference evidence="7 8" key="1">
    <citation type="submission" date="2024-10" db="EMBL/GenBank/DDBJ databases">
        <title>Isolation, draft genome sequencing and identification of Phyllobacterium sp. NSA23, isolated from leaf soil.</title>
        <authorList>
            <person name="Akita H."/>
        </authorList>
    </citation>
    <scope>NUCLEOTIDE SEQUENCE [LARGE SCALE GENOMIC DNA]</scope>
    <source>
        <strain evidence="7 8">NSA23</strain>
    </source>
</reference>
<feature type="transmembrane region" description="Helical" evidence="6">
    <location>
        <begin position="34"/>
        <end position="57"/>
    </location>
</feature>
<evidence type="ECO:0000313" key="7">
    <source>
        <dbReference type="EMBL" id="GAB1583439.1"/>
    </source>
</evidence>
<evidence type="ECO:0000256" key="3">
    <source>
        <dbReference type="ARBA" id="ARBA00022692"/>
    </source>
</evidence>
<feature type="transmembrane region" description="Helical" evidence="6">
    <location>
        <begin position="211"/>
        <end position="231"/>
    </location>
</feature>
<dbReference type="PANTHER" id="PTHR23291">
    <property type="entry name" value="BAX INHIBITOR-RELATED"/>
    <property type="match status" value="1"/>
</dbReference>
<keyword evidence="4 6" id="KW-1133">Transmembrane helix</keyword>
<feature type="transmembrane region" description="Helical" evidence="6">
    <location>
        <begin position="63"/>
        <end position="81"/>
    </location>
</feature>
<feature type="transmembrane region" description="Helical" evidence="6">
    <location>
        <begin position="93"/>
        <end position="112"/>
    </location>
</feature>
<dbReference type="RefSeq" id="WP_407865873.1">
    <property type="nucleotide sequence ID" value="NZ_BAAFZP010000001.1"/>
</dbReference>
<sequence length="239" mass="26435">MNTPNFGYQRAYARTDTALFDEGLRQHMLRIYNYMGLGLVVTGIVAFVVASTPALYVPIFSTPLKWVVMLAPLAFVLFFSFRIQTMSATAAQGLFWAFCAVMGLSLASVFLVFTGTSIARTFFIAATMFGATSLYGYTTKRDLTQFSSFLMMGLIGVIIAGLVNLFIGSSALQFAISVIGIIVFIGLTAWDTQTIKEQYAENFDAESQQKLAVFGAFSLYLNFVNIFQLLLQFTGQREE</sequence>
<name>A0ABQ0H3F3_9HYPH</name>
<dbReference type="CDD" id="cd10432">
    <property type="entry name" value="BI-1-like_bacterial"/>
    <property type="match status" value="1"/>
</dbReference>
<comment type="similarity">
    <text evidence="2 6">Belongs to the BI1 family.</text>
</comment>
<dbReference type="PANTHER" id="PTHR23291:SF50">
    <property type="entry name" value="PROTEIN LIFEGUARD 4"/>
    <property type="match status" value="1"/>
</dbReference>
<evidence type="ECO:0000256" key="2">
    <source>
        <dbReference type="ARBA" id="ARBA00010350"/>
    </source>
</evidence>
<feature type="transmembrane region" description="Helical" evidence="6">
    <location>
        <begin position="118"/>
        <end position="137"/>
    </location>
</feature>
<comment type="caution">
    <text evidence="7">The sequence shown here is derived from an EMBL/GenBank/DDBJ whole genome shotgun (WGS) entry which is preliminary data.</text>
</comment>
<evidence type="ECO:0000313" key="8">
    <source>
        <dbReference type="Proteomes" id="UP001628091"/>
    </source>
</evidence>
<evidence type="ECO:0000256" key="1">
    <source>
        <dbReference type="ARBA" id="ARBA00004141"/>
    </source>
</evidence>